<dbReference type="InterPro" id="IPR003838">
    <property type="entry name" value="ABC3_permease_C"/>
</dbReference>
<feature type="transmembrane region" description="Helical" evidence="6">
    <location>
        <begin position="12"/>
        <end position="33"/>
    </location>
</feature>
<comment type="caution">
    <text evidence="8">The sequence shown here is derived from an EMBL/GenBank/DDBJ whole genome shotgun (WGS) entry which is preliminary data.</text>
</comment>
<proteinExistence type="predicted"/>
<evidence type="ECO:0000256" key="6">
    <source>
        <dbReference type="SAM" id="Phobius"/>
    </source>
</evidence>
<evidence type="ECO:0000256" key="1">
    <source>
        <dbReference type="ARBA" id="ARBA00004651"/>
    </source>
</evidence>
<keyword evidence="4 6" id="KW-1133">Transmembrane helix</keyword>
<dbReference type="AlphaFoldDB" id="A0A0M9BMA7"/>
<reference evidence="8 9" key="1">
    <citation type="submission" date="2015-08" db="EMBL/GenBank/DDBJ databases">
        <title>Draft genome sequence of cellulolytic and xylanolytic Paenibacillus sp. A59, isolated from a decaying forest soil from Patagonia, Argentina.</title>
        <authorList>
            <person name="Ghio S."/>
            <person name="Caceres A.M."/>
            <person name="Talia P."/>
            <person name="Grasso D."/>
            <person name="Campos E."/>
        </authorList>
    </citation>
    <scope>NUCLEOTIDE SEQUENCE [LARGE SCALE GENOMIC DNA]</scope>
    <source>
        <strain evidence="8 9">A59</strain>
    </source>
</reference>
<evidence type="ECO:0000256" key="4">
    <source>
        <dbReference type="ARBA" id="ARBA00022989"/>
    </source>
</evidence>
<feature type="transmembrane region" description="Helical" evidence="6">
    <location>
        <begin position="303"/>
        <end position="328"/>
    </location>
</feature>
<organism evidence="8 9">
    <name type="scientific">Paenibacillus xylanivorans</name>
    <dbReference type="NCBI Taxonomy" id="1705561"/>
    <lineage>
        <taxon>Bacteria</taxon>
        <taxon>Bacillati</taxon>
        <taxon>Bacillota</taxon>
        <taxon>Bacilli</taxon>
        <taxon>Bacillales</taxon>
        <taxon>Paenibacillaceae</taxon>
        <taxon>Paenibacillus</taxon>
    </lineage>
</organism>
<evidence type="ECO:0000256" key="5">
    <source>
        <dbReference type="ARBA" id="ARBA00023136"/>
    </source>
</evidence>
<dbReference type="RefSeq" id="WP_053782961.1">
    <property type="nucleotide sequence ID" value="NZ_LITU01000071.1"/>
</dbReference>
<evidence type="ECO:0000256" key="3">
    <source>
        <dbReference type="ARBA" id="ARBA00022692"/>
    </source>
</evidence>
<dbReference type="OrthoDB" id="2676810at2"/>
<sequence>MTLIKRSIYIIIYYIAVGTFTTLSFSALLTSYANTQTLQNGLTQESIYFSIQAEHAPSVKVNQLLDELKKQSSSFLLYKDEGNSYAKSIYLHNYIFPMMTSSERQITSIPPGNVILDKSLLNNTVIHENDLFFLYNGKYYKVKDSFIWINKYINIDSKFFVALEQDQISSGQYSVDGINLTKLEVALNELNQKTSISYSIIPATQSYTERIRLALQDQAFIVIVFAVSLLLMLLSIFGTTVSWIQSRRDELRTRHLVGATASDLRKWLLKEYWPLLLFSFTIGCVLAWVIAKMEIFNAIIKEVSVWGSLLSFLFCLIIGTLTAIISIYRYGYKNRKSELEEALLP</sequence>
<comment type="subcellular location">
    <subcellularLocation>
        <location evidence="1">Cell membrane</location>
        <topology evidence="1">Multi-pass membrane protein</topology>
    </subcellularLocation>
</comment>
<keyword evidence="2" id="KW-1003">Cell membrane</keyword>
<dbReference type="PATRIC" id="fig|1705561.3.peg.4734"/>
<accession>A0A0M9BMA7</accession>
<dbReference type="Pfam" id="PF02687">
    <property type="entry name" value="FtsX"/>
    <property type="match status" value="1"/>
</dbReference>
<name>A0A0M9BMA7_9BACL</name>
<evidence type="ECO:0000313" key="8">
    <source>
        <dbReference type="EMBL" id="KOY14202.1"/>
    </source>
</evidence>
<protein>
    <recommendedName>
        <fullName evidence="7">ABC3 transporter permease C-terminal domain-containing protein</fullName>
    </recommendedName>
</protein>
<dbReference type="GO" id="GO:0005886">
    <property type="term" value="C:plasma membrane"/>
    <property type="evidence" value="ECO:0007669"/>
    <property type="project" value="UniProtKB-SubCell"/>
</dbReference>
<keyword evidence="5 6" id="KW-0472">Membrane</keyword>
<dbReference type="EMBL" id="LITU01000071">
    <property type="protein sequence ID" value="KOY14202.1"/>
    <property type="molecule type" value="Genomic_DNA"/>
</dbReference>
<evidence type="ECO:0000256" key="2">
    <source>
        <dbReference type="ARBA" id="ARBA00022475"/>
    </source>
</evidence>
<dbReference type="Proteomes" id="UP000037688">
    <property type="component" value="Unassembled WGS sequence"/>
</dbReference>
<feature type="transmembrane region" description="Helical" evidence="6">
    <location>
        <begin position="219"/>
        <end position="244"/>
    </location>
</feature>
<keyword evidence="9" id="KW-1185">Reference proteome</keyword>
<keyword evidence="3 6" id="KW-0812">Transmembrane</keyword>
<evidence type="ECO:0000313" key="9">
    <source>
        <dbReference type="Proteomes" id="UP000037688"/>
    </source>
</evidence>
<feature type="transmembrane region" description="Helical" evidence="6">
    <location>
        <begin position="272"/>
        <end position="291"/>
    </location>
</feature>
<feature type="domain" description="ABC3 transporter permease C-terminal" evidence="7">
    <location>
        <begin position="223"/>
        <end position="333"/>
    </location>
</feature>
<gene>
    <name evidence="8" type="ORF">AMS66_22670</name>
</gene>
<evidence type="ECO:0000259" key="7">
    <source>
        <dbReference type="Pfam" id="PF02687"/>
    </source>
</evidence>